<dbReference type="Gene3D" id="1.20.120.20">
    <property type="entry name" value="Apolipoprotein"/>
    <property type="match status" value="1"/>
</dbReference>
<reference evidence="3" key="2">
    <citation type="submission" date="2021-04" db="EMBL/GenBank/DDBJ databases">
        <authorList>
            <person name="Gilroy R."/>
        </authorList>
    </citation>
    <scope>NUCLEOTIDE SEQUENCE</scope>
    <source>
        <strain evidence="3">ChiW19-6364</strain>
    </source>
</reference>
<evidence type="ECO:0000313" key="4">
    <source>
        <dbReference type="Proteomes" id="UP000823850"/>
    </source>
</evidence>
<dbReference type="Proteomes" id="UP000823850">
    <property type="component" value="Unassembled WGS sequence"/>
</dbReference>
<dbReference type="InterPro" id="IPR026870">
    <property type="entry name" value="Zinc_ribbon_dom"/>
</dbReference>
<dbReference type="EMBL" id="DWUX01000236">
    <property type="protein sequence ID" value="HJD41073.1"/>
    <property type="molecule type" value="Genomic_DNA"/>
</dbReference>
<name>A0A9D2U714_9FIRM</name>
<gene>
    <name evidence="3" type="ORF">H9913_13740</name>
</gene>
<proteinExistence type="predicted"/>
<dbReference type="AlphaFoldDB" id="A0A9D2U714"/>
<sequence length="214" mass="23053">MRDFFEDLGKRIGETAETMTNMAGEAIEIQRLKSQIRTLARGNAVDLMELGKSIYDRYKAGEEVEENAQALCDAIRDRESTIGEYEKKISKIKGASECSKCGKMVGKDMAFCPYCGEKVTSAYEEDEETGESDAADEAAEDYAGQVKEKMADAAEKAADKADEAAKKVSDMAEKAAAKTGDIAGKAAAKTGEMAEKAAEKINEAAEKVSGKLNE</sequence>
<accession>A0A9D2U714</accession>
<comment type="caution">
    <text evidence="3">The sequence shown here is derived from an EMBL/GenBank/DDBJ whole genome shotgun (WGS) entry which is preliminary data.</text>
</comment>
<organism evidence="3 4">
    <name type="scientific">Candidatus Blautia stercoripullorum</name>
    <dbReference type="NCBI Taxonomy" id="2838502"/>
    <lineage>
        <taxon>Bacteria</taxon>
        <taxon>Bacillati</taxon>
        <taxon>Bacillota</taxon>
        <taxon>Clostridia</taxon>
        <taxon>Lachnospirales</taxon>
        <taxon>Lachnospiraceae</taxon>
        <taxon>Blautia</taxon>
    </lineage>
</organism>
<evidence type="ECO:0000259" key="2">
    <source>
        <dbReference type="Pfam" id="PF13240"/>
    </source>
</evidence>
<dbReference type="Pfam" id="PF13240">
    <property type="entry name" value="Zn_Ribbon_1"/>
    <property type="match status" value="1"/>
</dbReference>
<feature type="coiled-coil region" evidence="1">
    <location>
        <begin position="147"/>
        <end position="214"/>
    </location>
</feature>
<feature type="domain" description="Zinc-ribbon" evidence="2">
    <location>
        <begin position="98"/>
        <end position="118"/>
    </location>
</feature>
<reference evidence="3" key="1">
    <citation type="journal article" date="2021" name="PeerJ">
        <title>Extensive microbial diversity within the chicken gut microbiome revealed by metagenomics and culture.</title>
        <authorList>
            <person name="Gilroy R."/>
            <person name="Ravi A."/>
            <person name="Getino M."/>
            <person name="Pursley I."/>
            <person name="Horton D.L."/>
            <person name="Alikhan N.F."/>
            <person name="Baker D."/>
            <person name="Gharbi K."/>
            <person name="Hall N."/>
            <person name="Watson M."/>
            <person name="Adriaenssens E.M."/>
            <person name="Foster-Nyarko E."/>
            <person name="Jarju S."/>
            <person name="Secka A."/>
            <person name="Antonio M."/>
            <person name="Oren A."/>
            <person name="Chaudhuri R.R."/>
            <person name="La Ragione R."/>
            <person name="Hildebrand F."/>
            <person name="Pallen M.J."/>
        </authorList>
    </citation>
    <scope>NUCLEOTIDE SEQUENCE</scope>
    <source>
        <strain evidence="3">ChiW19-6364</strain>
    </source>
</reference>
<protein>
    <submittedName>
        <fullName evidence="3">Zinc ribbon domain-containing protein</fullName>
    </submittedName>
</protein>
<evidence type="ECO:0000256" key="1">
    <source>
        <dbReference type="SAM" id="Coils"/>
    </source>
</evidence>
<keyword evidence="1" id="KW-0175">Coiled coil</keyword>
<evidence type="ECO:0000313" key="3">
    <source>
        <dbReference type="EMBL" id="HJD41073.1"/>
    </source>
</evidence>